<name>A0ACC0J3L5_9ERIC</name>
<reference evidence="1 2" key="1">
    <citation type="journal article" date="2022" name="Plant J.">
        <title>Chromosome-level genome of Camellia lanceoleosa provides a valuable resource for understanding genome evolution and self-incompatibility.</title>
        <authorList>
            <person name="Gong W."/>
            <person name="Xiao S."/>
            <person name="Wang L."/>
            <person name="Liao Z."/>
            <person name="Chang Y."/>
            <person name="Mo W."/>
            <person name="Hu G."/>
            <person name="Li W."/>
            <person name="Zhao G."/>
            <person name="Zhu H."/>
            <person name="Hu X."/>
            <person name="Ji K."/>
            <person name="Xiang X."/>
            <person name="Song Q."/>
            <person name="Yuan D."/>
            <person name="Jin S."/>
            <person name="Zhang L."/>
        </authorList>
    </citation>
    <scope>NUCLEOTIDE SEQUENCE [LARGE SCALE GENOMIC DNA]</scope>
    <source>
        <strain evidence="1">SQ_2022a</strain>
    </source>
</reference>
<evidence type="ECO:0000313" key="2">
    <source>
        <dbReference type="Proteomes" id="UP001060215"/>
    </source>
</evidence>
<sequence>MDAFHFDNVKAEKAKAMLRYNRLRTIAKLFRLLEIFLALLLLSWISARFPFAIKISGEYFRRLIAIVVSPLFIFIISNVIVITLLAKSGQLSGKTLAINSAETDLYDELIKNIGNEINYGPENCPPVPESKEIVYEEKQIVSELIAVTPKSNELIAETVSCAKVLRRSQSEMLKRENSKKNCGKLRRSETEKCRRVEDSGEVPPETVNLSEELSNEEFNRTVEEFIAKQVKFHQEEKLAIVTC</sequence>
<proteinExistence type="predicted"/>
<dbReference type="EMBL" id="CM045758">
    <property type="protein sequence ID" value="KAI8032272.1"/>
    <property type="molecule type" value="Genomic_DNA"/>
</dbReference>
<organism evidence="1 2">
    <name type="scientific">Camellia lanceoleosa</name>
    <dbReference type="NCBI Taxonomy" id="1840588"/>
    <lineage>
        <taxon>Eukaryota</taxon>
        <taxon>Viridiplantae</taxon>
        <taxon>Streptophyta</taxon>
        <taxon>Embryophyta</taxon>
        <taxon>Tracheophyta</taxon>
        <taxon>Spermatophyta</taxon>
        <taxon>Magnoliopsida</taxon>
        <taxon>eudicotyledons</taxon>
        <taxon>Gunneridae</taxon>
        <taxon>Pentapetalae</taxon>
        <taxon>asterids</taxon>
        <taxon>Ericales</taxon>
        <taxon>Theaceae</taxon>
        <taxon>Camellia</taxon>
    </lineage>
</organism>
<dbReference type="Proteomes" id="UP001060215">
    <property type="component" value="Chromosome 1"/>
</dbReference>
<protein>
    <submittedName>
        <fullName evidence="1">Uncharacterized protein</fullName>
    </submittedName>
</protein>
<keyword evidence="2" id="KW-1185">Reference proteome</keyword>
<comment type="caution">
    <text evidence="1">The sequence shown here is derived from an EMBL/GenBank/DDBJ whole genome shotgun (WGS) entry which is preliminary data.</text>
</comment>
<evidence type="ECO:0000313" key="1">
    <source>
        <dbReference type="EMBL" id="KAI8032272.1"/>
    </source>
</evidence>
<accession>A0ACC0J3L5</accession>
<gene>
    <name evidence="1" type="ORF">LOK49_LG01G02974</name>
</gene>